<protein>
    <submittedName>
        <fullName evidence="1">Uncharacterized protein</fullName>
    </submittedName>
</protein>
<dbReference type="AlphaFoldDB" id="A0A3A4JWV2"/>
<reference evidence="1 2" key="1">
    <citation type="submission" date="2018-09" db="EMBL/GenBank/DDBJ databases">
        <title>YIM PH21274 draft genome.</title>
        <authorList>
            <person name="Miao C."/>
        </authorList>
    </citation>
    <scope>NUCLEOTIDE SEQUENCE [LARGE SCALE GENOMIC DNA]</scope>
    <source>
        <strain evidence="1 2">YIM PH 21724</strain>
    </source>
</reference>
<sequence length="65" mass="7018">MRAHDCDARTPPLRVIIPARAAADKCSVARLAPGRRRGWDLPSMEFAGYPLVTWPPDSCPAADGS</sequence>
<dbReference type="Proteomes" id="UP000266677">
    <property type="component" value="Unassembled WGS sequence"/>
</dbReference>
<comment type="caution">
    <text evidence="1">The sequence shown here is derived from an EMBL/GenBank/DDBJ whole genome shotgun (WGS) entry which is preliminary data.</text>
</comment>
<proteinExistence type="predicted"/>
<dbReference type="EMBL" id="QZFU01000035">
    <property type="protein sequence ID" value="RJO71241.1"/>
    <property type="molecule type" value="Genomic_DNA"/>
</dbReference>
<name>A0A3A4JWV2_9NOCA</name>
<evidence type="ECO:0000313" key="1">
    <source>
        <dbReference type="EMBL" id="RJO71241.1"/>
    </source>
</evidence>
<organism evidence="1 2">
    <name type="scientific">Nocardia panacis</name>
    <dbReference type="NCBI Taxonomy" id="2340916"/>
    <lineage>
        <taxon>Bacteria</taxon>
        <taxon>Bacillati</taxon>
        <taxon>Actinomycetota</taxon>
        <taxon>Actinomycetes</taxon>
        <taxon>Mycobacteriales</taxon>
        <taxon>Nocardiaceae</taxon>
        <taxon>Nocardia</taxon>
    </lineage>
</organism>
<keyword evidence="2" id="KW-1185">Reference proteome</keyword>
<accession>A0A3A4JWV2</accession>
<evidence type="ECO:0000313" key="2">
    <source>
        <dbReference type="Proteomes" id="UP000266677"/>
    </source>
</evidence>
<gene>
    <name evidence="1" type="ORF">D5S18_25365</name>
</gene>